<gene>
    <name evidence="1" type="ORF">C1N66_19995</name>
</gene>
<reference evidence="1 2" key="1">
    <citation type="submission" date="2018-03" db="EMBL/GenBank/DDBJ databases">
        <title>The complete genome of bacterial strain SGAir0260.</title>
        <authorList>
            <person name="Schuster S.C."/>
        </authorList>
    </citation>
    <scope>NUCLEOTIDE SEQUENCE [LARGE SCALE GENOMIC DNA]</scope>
    <source>
        <strain evidence="1 2">SGAir0260</strain>
    </source>
</reference>
<proteinExistence type="predicted"/>
<dbReference type="RefSeq" id="WP_098963435.1">
    <property type="nucleotide sequence ID" value="NZ_CP028009.1"/>
</dbReference>
<accession>A0AB73ULK8</accession>
<dbReference type="EMBL" id="CP028009">
    <property type="protein sequence ID" value="QHV45306.1"/>
    <property type="molecule type" value="Genomic_DNA"/>
</dbReference>
<protein>
    <submittedName>
        <fullName evidence="1">Uncharacterized protein</fullName>
    </submittedName>
</protein>
<dbReference type="Proteomes" id="UP000464780">
    <property type="component" value="Chromosome"/>
</dbReference>
<organism evidence="1 2">
    <name type="scientific">Bacillus cereus</name>
    <dbReference type="NCBI Taxonomy" id="1396"/>
    <lineage>
        <taxon>Bacteria</taxon>
        <taxon>Bacillati</taxon>
        <taxon>Bacillota</taxon>
        <taxon>Bacilli</taxon>
        <taxon>Bacillales</taxon>
        <taxon>Bacillaceae</taxon>
        <taxon>Bacillus</taxon>
        <taxon>Bacillus cereus group</taxon>
    </lineage>
</organism>
<evidence type="ECO:0000313" key="1">
    <source>
        <dbReference type="EMBL" id="QHV45306.1"/>
    </source>
</evidence>
<sequence>MGIKDELNSLNTPEDVIEKVGDFLEKGHEIVDTLSEYSPYVKLANNLMNKRREHKCKQFLQGLAIKVFSREDITSDEFKKLNGLLEKDVNRILILDILEEATKTVSDISSKLLGIIAGQVLEGQREFNYNDWILINGLKNMNDWDMENFKKVYLYFDAYPGEEVANSACVYLNLPINVFAEREDLLDPQLKQDEEYKMLRSSLLRISSFQILSVGETRWIDDAASFIRSQVGCELYNLINLLDEV</sequence>
<dbReference type="AlphaFoldDB" id="A0AB73ULK8"/>
<evidence type="ECO:0000313" key="2">
    <source>
        <dbReference type="Proteomes" id="UP000464780"/>
    </source>
</evidence>
<name>A0AB73ULK8_BACCE</name>